<name>A0A9P4MES6_9PEZI</name>
<evidence type="ECO:0000313" key="3">
    <source>
        <dbReference type="Proteomes" id="UP000799439"/>
    </source>
</evidence>
<feature type="region of interest" description="Disordered" evidence="1">
    <location>
        <begin position="440"/>
        <end position="459"/>
    </location>
</feature>
<dbReference type="Proteomes" id="UP000799439">
    <property type="component" value="Unassembled WGS sequence"/>
</dbReference>
<dbReference type="AlphaFoldDB" id="A0A9P4MES6"/>
<dbReference type="EMBL" id="ML996087">
    <property type="protein sequence ID" value="KAF2151545.1"/>
    <property type="molecule type" value="Genomic_DNA"/>
</dbReference>
<feature type="region of interest" description="Disordered" evidence="1">
    <location>
        <begin position="77"/>
        <end position="155"/>
    </location>
</feature>
<feature type="compositionally biased region" description="Polar residues" evidence="1">
    <location>
        <begin position="77"/>
        <end position="86"/>
    </location>
</feature>
<accession>A0A9P4MES6</accession>
<comment type="caution">
    <text evidence="2">The sequence shown here is derived from an EMBL/GenBank/DDBJ whole genome shotgun (WGS) entry which is preliminary data.</text>
</comment>
<dbReference type="OrthoDB" id="5084510at2759"/>
<feature type="compositionally biased region" description="Basic and acidic residues" evidence="1">
    <location>
        <begin position="111"/>
        <end position="121"/>
    </location>
</feature>
<dbReference type="Gene3D" id="3.40.395.10">
    <property type="entry name" value="Adenoviral Proteinase, Chain A"/>
    <property type="match status" value="1"/>
</dbReference>
<organism evidence="2 3">
    <name type="scientific">Myriangium duriaei CBS 260.36</name>
    <dbReference type="NCBI Taxonomy" id="1168546"/>
    <lineage>
        <taxon>Eukaryota</taxon>
        <taxon>Fungi</taxon>
        <taxon>Dikarya</taxon>
        <taxon>Ascomycota</taxon>
        <taxon>Pezizomycotina</taxon>
        <taxon>Dothideomycetes</taxon>
        <taxon>Dothideomycetidae</taxon>
        <taxon>Myriangiales</taxon>
        <taxon>Myriangiaceae</taxon>
        <taxon>Myriangium</taxon>
    </lineage>
</organism>
<evidence type="ECO:0000313" key="2">
    <source>
        <dbReference type="EMBL" id="KAF2151545.1"/>
    </source>
</evidence>
<evidence type="ECO:0008006" key="4">
    <source>
        <dbReference type="Google" id="ProtNLM"/>
    </source>
</evidence>
<feature type="compositionally biased region" description="Polar residues" evidence="1">
    <location>
        <begin position="317"/>
        <end position="328"/>
    </location>
</feature>
<feature type="region of interest" description="Disordered" evidence="1">
    <location>
        <begin position="637"/>
        <end position="658"/>
    </location>
</feature>
<feature type="region of interest" description="Disordered" evidence="1">
    <location>
        <begin position="306"/>
        <end position="328"/>
    </location>
</feature>
<reference evidence="2" key="1">
    <citation type="journal article" date="2020" name="Stud. Mycol.">
        <title>101 Dothideomycetes genomes: a test case for predicting lifestyles and emergence of pathogens.</title>
        <authorList>
            <person name="Haridas S."/>
            <person name="Albert R."/>
            <person name="Binder M."/>
            <person name="Bloem J."/>
            <person name="Labutti K."/>
            <person name="Salamov A."/>
            <person name="Andreopoulos B."/>
            <person name="Baker S."/>
            <person name="Barry K."/>
            <person name="Bills G."/>
            <person name="Bluhm B."/>
            <person name="Cannon C."/>
            <person name="Castanera R."/>
            <person name="Culley D."/>
            <person name="Daum C."/>
            <person name="Ezra D."/>
            <person name="Gonzalez J."/>
            <person name="Henrissat B."/>
            <person name="Kuo A."/>
            <person name="Liang C."/>
            <person name="Lipzen A."/>
            <person name="Lutzoni F."/>
            <person name="Magnuson J."/>
            <person name="Mondo S."/>
            <person name="Nolan M."/>
            <person name="Ohm R."/>
            <person name="Pangilinan J."/>
            <person name="Park H.-J."/>
            <person name="Ramirez L."/>
            <person name="Alfaro M."/>
            <person name="Sun H."/>
            <person name="Tritt A."/>
            <person name="Yoshinaga Y."/>
            <person name="Zwiers L.-H."/>
            <person name="Turgeon B."/>
            <person name="Goodwin S."/>
            <person name="Spatafora J."/>
            <person name="Crous P."/>
            <person name="Grigoriev I."/>
        </authorList>
    </citation>
    <scope>NUCLEOTIDE SEQUENCE</scope>
    <source>
        <strain evidence="2">CBS 260.36</strain>
    </source>
</reference>
<dbReference type="InterPro" id="IPR038765">
    <property type="entry name" value="Papain-like_cys_pep_sf"/>
</dbReference>
<feature type="compositionally biased region" description="Basic and acidic residues" evidence="1">
    <location>
        <begin position="131"/>
        <end position="150"/>
    </location>
</feature>
<evidence type="ECO:0000256" key="1">
    <source>
        <dbReference type="SAM" id="MobiDB-lite"/>
    </source>
</evidence>
<gene>
    <name evidence="2" type="ORF">K461DRAFT_313430</name>
</gene>
<dbReference type="SUPFAM" id="SSF54001">
    <property type="entry name" value="Cysteine proteinases"/>
    <property type="match status" value="1"/>
</dbReference>
<proteinExistence type="predicted"/>
<feature type="compositionally biased region" description="Basic residues" evidence="1">
    <location>
        <begin position="90"/>
        <end position="104"/>
    </location>
</feature>
<keyword evidence="3" id="KW-1185">Reference proteome</keyword>
<sequence length="1185" mass="133675">MAIKRVSPRLACKHDHEKCTELTKLFQKLQRSGQSCNNQIDTLNQEFLCSACTSHPSAIQDIISSLWRLLDTTDTVASQNSESINENEQRRRKRRRPIRIRIGKRTFNSGDTHEPRWDEGSSNKQADSDSEDFRSTDSSADSDKDAHSNDVCDELEDSESMIGRLGDITRRMILGIPDVKLALSRLDGDGRVNSRAPREVVDTEQIYPQAYPLMNTEEQIDPHHVSEEPALKQDSKTDVKMQIATADNEVDADDNRPLIPLMPHPDVPLRDKSDSEHVMDYPDFATEKRLCSSPCSEEIDRTIRNSTSRRSLGLTASEDSMTNPDSDQVHSTLIDISKCDSLVPYEDNIDQTGEENLSDARTMLPLTDVDIGVPVSKCLVDRSNPQIRVIANTETLGQRSQQWQNDCTLWKEMGIEQDKIDNGSCVLLSPPPSIPSAIPCSQSLPRTADTPNPENPGWMWNDRELVYGDGVEWKDTQAQSLSPFSRSDAGSSTLGFCRSSTAPSEFVEQPNDTRKLHESMVQACSVAGPIDGVHTIHTMRTLDNNIDMLFAMDSMAPIYTESQADTDSSTIPFQSFFGNEAVTMTVNENCSPLQYYKSSPKAATKSVLDAGILYENSMLLSSRDVRVELEEFATNDPMPTIAEPSKREQSNPDSLITSPKLGHIEATEEPRKRIPGLFRSANFDAPLVDQVAASLQVLLKYVNHGHGLDVSERLSVFNSVQRRLSQSSIEKGQDHDGWTMEFWISYLAKAESGLKKNGLDRLMCILGFHQATTIQGFDFKSRFESEFPDLRPDEKKKLQQKLTTHNFRGEKLLRLVEIYGTGILLSPYIWDILKGTRSLLNRFIEDIECIDPGTRILLRLLEPQIEAIQCCGKADYEDFWTSLRLHFGAGVWQQLDAKFAPEKALQLPDYILTNAVRNLITHYENRLKTAATDGLHSIGDQDTGFEHNGAFFNLKDLNYLYNNKRFSNFLILAAMILAKPDQCIVGPTVEVQYRRRETKTSYFKNWMKSVDNDRKRRADSQGLYLCPVLYKNHFSLLEIDDSRKKISLYDSAKKNSSTNDPVLKRVTVEFIDTMSHGYTIERVPCPQQSDDSSCGPLVVRMAIQRMNGLEVGDWDDPVIPTRVRLDIVNLFDSCKDAAEICLPNNLIRGEASPEQVELSVQDKSHASSLYTKWDLRQMTGQNFNK</sequence>
<protein>
    <recommendedName>
        <fullName evidence="4">Ubiquitin-like protease family profile domain-containing protein</fullName>
    </recommendedName>
</protein>